<dbReference type="Gene3D" id="3.90.780.10">
    <property type="entry name" value="5'-Nucleotidase, C-terminal domain"/>
    <property type="match status" value="1"/>
</dbReference>
<dbReference type="RefSeq" id="WP_083596533.1">
    <property type="nucleotide sequence ID" value="NZ_FQUO01000009.1"/>
</dbReference>
<dbReference type="OrthoDB" id="4762412at2"/>
<keyword evidence="1" id="KW-0732">Signal</keyword>
<dbReference type="InterPro" id="IPR008334">
    <property type="entry name" value="5'-Nucleotdase_C"/>
</dbReference>
<accession>A0A1M5CDI0</accession>
<dbReference type="Pfam" id="PF02872">
    <property type="entry name" value="5_nucleotid_C"/>
    <property type="match status" value="1"/>
</dbReference>
<dbReference type="GO" id="GO:0009166">
    <property type="term" value="P:nucleotide catabolic process"/>
    <property type="evidence" value="ECO:0007669"/>
    <property type="project" value="InterPro"/>
</dbReference>
<evidence type="ECO:0000256" key="1">
    <source>
        <dbReference type="SAM" id="SignalP"/>
    </source>
</evidence>
<dbReference type="AlphaFoldDB" id="A0A1M5CDI0"/>
<dbReference type="SUPFAM" id="SSF55816">
    <property type="entry name" value="5'-nucleotidase (syn. UDP-sugar hydrolase), C-terminal domain"/>
    <property type="match status" value="1"/>
</dbReference>
<feature type="signal peptide" evidence="1">
    <location>
        <begin position="1"/>
        <end position="23"/>
    </location>
</feature>
<feature type="chain" id="PRO_5012725382" evidence="1">
    <location>
        <begin position="24"/>
        <end position="249"/>
    </location>
</feature>
<dbReference type="PANTHER" id="PTHR11575">
    <property type="entry name" value="5'-NUCLEOTIDASE-RELATED"/>
    <property type="match status" value="1"/>
</dbReference>
<protein>
    <submittedName>
        <fullName evidence="3">5'-nucleotidase, C-terminal domain</fullName>
    </submittedName>
</protein>
<evidence type="ECO:0000259" key="2">
    <source>
        <dbReference type="Pfam" id="PF02872"/>
    </source>
</evidence>
<proteinExistence type="predicted"/>
<dbReference type="PANTHER" id="PTHR11575:SF24">
    <property type="entry name" value="5'-NUCLEOTIDASE"/>
    <property type="match status" value="1"/>
</dbReference>
<dbReference type="InterPro" id="IPR036907">
    <property type="entry name" value="5'-Nucleotdase_C_sf"/>
</dbReference>
<reference evidence="3 4" key="1">
    <citation type="submission" date="2016-11" db="EMBL/GenBank/DDBJ databases">
        <authorList>
            <person name="Jaros S."/>
            <person name="Januszkiewicz K."/>
            <person name="Wedrychowicz H."/>
        </authorList>
    </citation>
    <scope>NUCLEOTIDE SEQUENCE [LARGE SCALE GENOMIC DNA]</scope>
    <source>
        <strain evidence="3 4">DSM 26897</strain>
    </source>
</reference>
<gene>
    <name evidence="3" type="ORF">SAMN05444008_10914</name>
</gene>
<dbReference type="GO" id="GO:0016787">
    <property type="term" value="F:hydrolase activity"/>
    <property type="evidence" value="ECO:0007669"/>
    <property type="project" value="InterPro"/>
</dbReference>
<keyword evidence="4" id="KW-1185">Reference proteome</keyword>
<dbReference type="Proteomes" id="UP000184368">
    <property type="component" value="Unassembled WGS sequence"/>
</dbReference>
<dbReference type="PROSITE" id="PS51257">
    <property type="entry name" value="PROKAR_LIPOPROTEIN"/>
    <property type="match status" value="1"/>
</dbReference>
<dbReference type="EMBL" id="FQUO01000009">
    <property type="protein sequence ID" value="SHF52657.1"/>
    <property type="molecule type" value="Genomic_DNA"/>
</dbReference>
<feature type="domain" description="5'-Nucleotidase C-terminal" evidence="2">
    <location>
        <begin position="74"/>
        <end position="206"/>
    </location>
</feature>
<dbReference type="PRINTS" id="PR01607">
    <property type="entry name" value="APYRASEFAMLY"/>
</dbReference>
<dbReference type="InterPro" id="IPR006179">
    <property type="entry name" value="5_nucleotidase/apyrase"/>
</dbReference>
<name>A0A1M5CDI0_9BACT</name>
<dbReference type="STRING" id="1302690.BUE76_07555"/>
<evidence type="ECO:0000313" key="4">
    <source>
        <dbReference type="Proteomes" id="UP000184368"/>
    </source>
</evidence>
<evidence type="ECO:0000313" key="3">
    <source>
        <dbReference type="EMBL" id="SHF52657.1"/>
    </source>
</evidence>
<sequence length="249" mass="27458">MIFSKYINLLLLLTLSLASCHRAMHPAKLAYHDYKIDAAAPRDSAMMRMLLPYRDSVDKSMNEVLGIAAATLEKKQPSGSLGNFMADAVLDMAAKQFKMPVDFAIINYGGIRSLQLAKGEVTRGKVFELMPFDNLLVLQKLSGDQVQQLFDYLAARGGWPIAGASFVIKNKQATDVLVGGKPLDKNKTYTLANSDYVANGGDDASFLKPIPQINSGYLIRDALLTYIRNLQQQGKPIAEITENRIRNAE</sequence>
<organism evidence="3 4">
    <name type="scientific">Cnuella takakiae</name>
    <dbReference type="NCBI Taxonomy" id="1302690"/>
    <lineage>
        <taxon>Bacteria</taxon>
        <taxon>Pseudomonadati</taxon>
        <taxon>Bacteroidota</taxon>
        <taxon>Chitinophagia</taxon>
        <taxon>Chitinophagales</taxon>
        <taxon>Chitinophagaceae</taxon>
        <taxon>Cnuella</taxon>
    </lineage>
</organism>